<evidence type="ECO:0000256" key="3">
    <source>
        <dbReference type="ARBA" id="ARBA00033164"/>
    </source>
</evidence>
<dbReference type="GO" id="GO:0006396">
    <property type="term" value="P:RNA processing"/>
    <property type="evidence" value="ECO:0007669"/>
    <property type="project" value="UniProtKB-ARBA"/>
</dbReference>
<evidence type="ECO:0000259" key="5">
    <source>
        <dbReference type="Pfam" id="PF00849"/>
    </source>
</evidence>
<evidence type="ECO:0000256" key="2">
    <source>
        <dbReference type="ARBA" id="ARBA00031870"/>
    </source>
</evidence>
<accession>A0A2T5G6F4</accession>
<sequence>MDRSHSSPFGSDPHDPKDANGRETANWEAAGYRIPILYEDNHVLVVVKPPGLLSQGDDTGRPNLLDILKERRKVRERKPGRAYLALLHRLDRQVGGVLAFAKTSKAAARLFAAIRQRRWEKGYLAVVVGLPQPEKGTLRHALRKIPGKPRVRLVDPEDPAGKEAVLTYETLKYADGLSLLHVRLVTGRPHQIRVQLATLGTPIWGDHVYGRRTDRKREKAPDEIPIGLWAAYLSFAHPTTGEPLEFVALPPREAPWTHFPRLRDVVESFVRHP</sequence>
<evidence type="ECO:0000313" key="7">
    <source>
        <dbReference type="Proteomes" id="UP000244016"/>
    </source>
</evidence>
<dbReference type="GO" id="GO:0009982">
    <property type="term" value="F:pseudouridine synthase activity"/>
    <property type="evidence" value="ECO:0007669"/>
    <property type="project" value="InterPro"/>
</dbReference>
<dbReference type="Gene3D" id="3.30.2350.10">
    <property type="entry name" value="Pseudouridine synthase"/>
    <property type="match status" value="1"/>
</dbReference>
<name>A0A2T5G6F4_9BACL</name>
<dbReference type="Proteomes" id="UP000244016">
    <property type="component" value="Unassembled WGS sequence"/>
</dbReference>
<evidence type="ECO:0000256" key="1">
    <source>
        <dbReference type="ARBA" id="ARBA00000073"/>
    </source>
</evidence>
<feature type="compositionally biased region" description="Basic and acidic residues" evidence="4">
    <location>
        <begin position="12"/>
        <end position="21"/>
    </location>
</feature>
<comment type="catalytic activity">
    <reaction evidence="1">
        <text>a uridine in RNA = a pseudouridine in RNA</text>
        <dbReference type="Rhea" id="RHEA:48348"/>
        <dbReference type="Rhea" id="RHEA-COMP:12068"/>
        <dbReference type="Rhea" id="RHEA-COMP:12069"/>
        <dbReference type="ChEBI" id="CHEBI:65314"/>
        <dbReference type="ChEBI" id="CHEBI:65315"/>
    </reaction>
</comment>
<evidence type="ECO:0000256" key="4">
    <source>
        <dbReference type="SAM" id="MobiDB-lite"/>
    </source>
</evidence>
<dbReference type="GO" id="GO:0001522">
    <property type="term" value="P:pseudouridine synthesis"/>
    <property type="evidence" value="ECO:0007669"/>
    <property type="project" value="InterPro"/>
</dbReference>
<dbReference type="InterPro" id="IPR020103">
    <property type="entry name" value="PsdUridine_synth_cat_dom_sf"/>
</dbReference>
<organism evidence="6 7">
    <name type="scientific">Brockia lithotrophica</name>
    <dbReference type="NCBI Taxonomy" id="933949"/>
    <lineage>
        <taxon>Bacteria</taxon>
        <taxon>Bacillati</taxon>
        <taxon>Bacillota</taxon>
        <taxon>Bacilli</taxon>
        <taxon>Bacillales</taxon>
        <taxon>Bacillales Family X. Incertae Sedis</taxon>
        <taxon>Brockia</taxon>
    </lineage>
</organism>
<dbReference type="Pfam" id="PF00849">
    <property type="entry name" value="PseudoU_synth_2"/>
    <property type="match status" value="1"/>
</dbReference>
<dbReference type="PANTHER" id="PTHR21600">
    <property type="entry name" value="MITOCHONDRIAL RNA PSEUDOURIDINE SYNTHASE"/>
    <property type="match status" value="1"/>
</dbReference>
<dbReference type="InterPro" id="IPR006145">
    <property type="entry name" value="PsdUridine_synth_RsuA/RluA"/>
</dbReference>
<dbReference type="InterPro" id="IPR050188">
    <property type="entry name" value="RluA_PseudoU_synthase"/>
</dbReference>
<gene>
    <name evidence="6" type="ORF">BLITH_1401</name>
</gene>
<dbReference type="GO" id="GO:0003723">
    <property type="term" value="F:RNA binding"/>
    <property type="evidence" value="ECO:0007669"/>
    <property type="project" value="InterPro"/>
</dbReference>
<feature type="domain" description="Pseudouridine synthase RsuA/RluA-like" evidence="5">
    <location>
        <begin position="42"/>
        <end position="197"/>
    </location>
</feature>
<dbReference type="SUPFAM" id="SSF55120">
    <property type="entry name" value="Pseudouridine synthase"/>
    <property type="match status" value="1"/>
</dbReference>
<feature type="region of interest" description="Disordered" evidence="4">
    <location>
        <begin position="1"/>
        <end position="22"/>
    </location>
</feature>
<reference evidence="6 7" key="1">
    <citation type="submission" date="2017-08" db="EMBL/GenBank/DDBJ databases">
        <title>Burning lignite coal seam in the remote Altai Mountains harbors a hydrogen-driven thermophilic microbial community.</title>
        <authorList>
            <person name="Kadnikov V.V."/>
            <person name="Mardanov A.V."/>
            <person name="Ivasenko D."/>
            <person name="Beletsky A.V."/>
            <person name="Karnachuk O.V."/>
            <person name="Ravin N.V."/>
        </authorList>
    </citation>
    <scope>NUCLEOTIDE SEQUENCE [LARGE SCALE GENOMIC DNA]</scope>
    <source>
        <strain evidence="6">AL31</strain>
    </source>
</reference>
<protein>
    <recommendedName>
        <fullName evidence="2">RNA pseudouridylate synthase</fullName>
    </recommendedName>
    <alternativeName>
        <fullName evidence="3">RNA-uridine isomerase</fullName>
    </alternativeName>
</protein>
<proteinExistence type="predicted"/>
<dbReference type="GO" id="GO:0140098">
    <property type="term" value="F:catalytic activity, acting on RNA"/>
    <property type="evidence" value="ECO:0007669"/>
    <property type="project" value="UniProtKB-ARBA"/>
</dbReference>
<comment type="caution">
    <text evidence="6">The sequence shown here is derived from an EMBL/GenBank/DDBJ whole genome shotgun (WGS) entry which is preliminary data.</text>
</comment>
<dbReference type="CDD" id="cd02869">
    <property type="entry name" value="PseudoU_synth_RluA_like"/>
    <property type="match status" value="1"/>
</dbReference>
<dbReference type="EMBL" id="PEBW01000004">
    <property type="protein sequence ID" value="PTQ51763.1"/>
    <property type="molecule type" value="Genomic_DNA"/>
</dbReference>
<evidence type="ECO:0000313" key="6">
    <source>
        <dbReference type="EMBL" id="PTQ51763.1"/>
    </source>
</evidence>
<dbReference type="AlphaFoldDB" id="A0A2T5G6F4"/>